<keyword evidence="3" id="KW-0732">Signal</keyword>
<dbReference type="NCBIfam" id="TIGR00666">
    <property type="entry name" value="PBP4"/>
    <property type="match status" value="1"/>
</dbReference>
<dbReference type="InterPro" id="IPR012338">
    <property type="entry name" value="Beta-lactam/transpept-like"/>
</dbReference>
<dbReference type="KEGG" id="gob:Gobs_2539"/>
<dbReference type="SUPFAM" id="SSF56601">
    <property type="entry name" value="beta-lactamase/transpeptidase-like"/>
    <property type="match status" value="1"/>
</dbReference>
<reference evidence="5" key="2">
    <citation type="submission" date="2010-01" db="EMBL/GenBank/DDBJ databases">
        <title>The complete genome of Geodermatophilus obscurus DSM 43160.</title>
        <authorList>
            <consortium name="US DOE Joint Genome Institute (JGI-PGF)"/>
            <person name="Lucas S."/>
            <person name="Copeland A."/>
            <person name="Lapidus A."/>
            <person name="Glavina del Rio T."/>
            <person name="Dalin E."/>
            <person name="Tice H."/>
            <person name="Bruce D."/>
            <person name="Goodwin L."/>
            <person name="Pitluck S."/>
            <person name="Kyrpides N."/>
            <person name="Mavromatis K."/>
            <person name="Ivanova N."/>
            <person name="Munk A.C."/>
            <person name="Brettin T."/>
            <person name="Detter J.C."/>
            <person name="Han C."/>
            <person name="Larimer F."/>
            <person name="Land M."/>
            <person name="Hauser L."/>
            <person name="Markowitz V."/>
            <person name="Cheng J.-F."/>
            <person name="Hugenholtz P."/>
            <person name="Woyke T."/>
            <person name="Wu D."/>
            <person name="Jando M."/>
            <person name="Schneider S."/>
            <person name="Klenk H.-P."/>
            <person name="Eisen J.A."/>
        </authorList>
    </citation>
    <scope>NUCLEOTIDE SEQUENCE [LARGE SCALE GENOMIC DNA]</scope>
    <source>
        <strain evidence="5">ATCC 25078 / DSM 43160 / JCM 3152 / KCC A-0152 / KCTC 9177 / NBRC 13315 / NRRL B-3577 / G-20</strain>
    </source>
</reference>
<name>D2S5C3_GEOOG</name>
<sequence>MVAYVNRRAAAFPLLVSTVVLTAFTSSTGSSASPGEGPGIQPQVGELPAAAAAIMSKPEFETARWLYSVAEAETGRVVLAGRAGESVFTASTAKNFTVGTTYATLGTDATLTTPVYATAEPAGGVLAGDLVLVASGDLAMGGRGAMSGRVDHAFTAGTIDHVYGDIAPNAAFVPDGPLAGLDDLARQVAGSGVTEIAGDVVIDTRLWNTFDGQEGPAPSIYVNDNILDITVTAAGIGQPAVLDLRPQTQAVTVESTVTTTDAGTPTSLTVAADPGDPTSVTVSGTIAAGASQLTIHRIPHAASWARTLFVEALGRAGVTVTSPAVGPNDQAGLPPAGSYPAEDRVASLTSPPMKAFGRMILETSYNTGANALMCLLAAHGGSPDCLDGLQAVHSQLDRAGVAPEDVVLFDGQGADPASTTPDQMVAWTRWAQRQPWGEEFAAGQPVLGVSGTLASTGQDDPAAGEVAAKTGTSVDVDPTTGRVLYKVQSLAGHLTTERGERFVFSLSMSGATYPDVPTGLHDANEDVAAVAAAFQQAL</sequence>
<keyword evidence="4" id="KW-0645">Protease</keyword>
<dbReference type="Proteomes" id="UP000001382">
    <property type="component" value="Chromosome"/>
</dbReference>
<keyword evidence="5" id="KW-1185">Reference proteome</keyword>
<dbReference type="GO" id="GO:0004185">
    <property type="term" value="F:serine-type carboxypeptidase activity"/>
    <property type="evidence" value="ECO:0007669"/>
    <property type="project" value="InterPro"/>
</dbReference>
<evidence type="ECO:0000313" key="5">
    <source>
        <dbReference type="Proteomes" id="UP000001382"/>
    </source>
</evidence>
<organism evidence="4 5">
    <name type="scientific">Geodermatophilus obscurus (strain ATCC 25078 / DSM 43160 / JCM 3152 / CCUG 61914 / KCC A-0152 / KCTC 9177 / NBRC 13315 / NRRL B-3577 / G-20)</name>
    <dbReference type="NCBI Taxonomy" id="526225"/>
    <lineage>
        <taxon>Bacteria</taxon>
        <taxon>Bacillati</taxon>
        <taxon>Actinomycetota</taxon>
        <taxon>Actinomycetes</taxon>
        <taxon>Geodermatophilales</taxon>
        <taxon>Geodermatophilaceae</taxon>
        <taxon>Geodermatophilus</taxon>
    </lineage>
</organism>
<keyword evidence="2" id="KW-0378">Hydrolase</keyword>
<feature type="chain" id="PRO_5003035594" evidence="3">
    <location>
        <begin position="33"/>
        <end position="538"/>
    </location>
</feature>
<dbReference type="PANTHER" id="PTHR30023:SF0">
    <property type="entry name" value="PENICILLIN-SENSITIVE CARBOXYPEPTIDASE A"/>
    <property type="match status" value="1"/>
</dbReference>
<keyword evidence="4" id="KW-0121">Carboxypeptidase</keyword>
<dbReference type="STRING" id="526225.Gobs_2539"/>
<evidence type="ECO:0000256" key="3">
    <source>
        <dbReference type="SAM" id="SignalP"/>
    </source>
</evidence>
<reference evidence="4 5" key="1">
    <citation type="journal article" date="2010" name="Stand. Genomic Sci.">
        <title>Complete genome sequence of Geodermatophilus obscurus type strain (G-20).</title>
        <authorList>
            <person name="Ivanova N."/>
            <person name="Sikorski J."/>
            <person name="Jando M."/>
            <person name="Munk C."/>
            <person name="Lapidus A."/>
            <person name="Glavina Del Rio T."/>
            <person name="Copeland A."/>
            <person name="Tice H."/>
            <person name="Cheng J.-F."/>
            <person name="Lucas S."/>
            <person name="Chen F."/>
            <person name="Nolan M."/>
            <person name="Bruce D."/>
            <person name="Goodwin L."/>
            <person name="Pitluck S."/>
            <person name="Mavromatis K."/>
            <person name="Mikhailova N."/>
            <person name="Pati A."/>
            <person name="Chen A."/>
            <person name="Palaniappan K."/>
            <person name="Land M."/>
            <person name="Hauser L."/>
            <person name="Chang Y.-J."/>
            <person name="Jeffries C.D."/>
            <person name="Meincke L."/>
            <person name="Brettin T."/>
            <person name="Detter J.C."/>
            <person name="Detter J.C."/>
            <person name="Rohde M."/>
            <person name="Goeker M."/>
            <person name="Bristow J."/>
            <person name="Eisen J.A."/>
            <person name="Markowitz V."/>
            <person name="Hugenholtz P."/>
            <person name="Kyrpides N.C."/>
            <person name="Klenk H.-P."/>
        </authorList>
    </citation>
    <scope>NUCLEOTIDE SEQUENCE [LARGE SCALE GENOMIC DNA]</scope>
    <source>
        <strain evidence="5">ATCC 25078 / DSM 43160 / JCM 3152 / KCC A-0152 / KCTC 9177 / NBRC 13315 / NRRL B-3577 / G-20</strain>
    </source>
</reference>
<gene>
    <name evidence="4" type="ordered locus">Gobs_2539</name>
</gene>
<accession>D2S5C3</accession>
<dbReference type="eggNOG" id="COG2027">
    <property type="taxonomic scope" value="Bacteria"/>
</dbReference>
<evidence type="ECO:0000256" key="2">
    <source>
        <dbReference type="ARBA" id="ARBA00022801"/>
    </source>
</evidence>
<dbReference type="Gene3D" id="3.40.710.10">
    <property type="entry name" value="DD-peptidase/beta-lactamase superfamily"/>
    <property type="match status" value="1"/>
</dbReference>
<evidence type="ECO:0000313" key="4">
    <source>
        <dbReference type="EMBL" id="ADB75203.1"/>
    </source>
</evidence>
<dbReference type="PANTHER" id="PTHR30023">
    <property type="entry name" value="D-ALANYL-D-ALANINE CARBOXYPEPTIDASE"/>
    <property type="match status" value="1"/>
</dbReference>
<comment type="similarity">
    <text evidence="1">Belongs to the peptidase S13 family.</text>
</comment>
<dbReference type="Pfam" id="PF02113">
    <property type="entry name" value="Peptidase_S13"/>
    <property type="match status" value="1"/>
</dbReference>
<dbReference type="InterPro" id="IPR000667">
    <property type="entry name" value="Peptidase_S13"/>
</dbReference>
<dbReference type="Gene3D" id="3.50.80.20">
    <property type="entry name" value="D-Ala-D-Ala carboxypeptidase C, peptidase S13"/>
    <property type="match status" value="1"/>
</dbReference>
<dbReference type="EMBL" id="CP001867">
    <property type="protein sequence ID" value="ADB75203.1"/>
    <property type="molecule type" value="Genomic_DNA"/>
</dbReference>
<dbReference type="GO" id="GO:0006508">
    <property type="term" value="P:proteolysis"/>
    <property type="evidence" value="ECO:0007669"/>
    <property type="project" value="InterPro"/>
</dbReference>
<dbReference type="GO" id="GO:0000270">
    <property type="term" value="P:peptidoglycan metabolic process"/>
    <property type="evidence" value="ECO:0007669"/>
    <property type="project" value="TreeGrafter"/>
</dbReference>
<dbReference type="OrthoDB" id="9802627at2"/>
<proteinExistence type="inferred from homology"/>
<protein>
    <submittedName>
        <fullName evidence="4">Peptidase S13 D-Ala-D-Ala carboxypeptidase C</fullName>
    </submittedName>
</protein>
<dbReference type="AlphaFoldDB" id="D2S5C3"/>
<feature type="signal peptide" evidence="3">
    <location>
        <begin position="1"/>
        <end position="32"/>
    </location>
</feature>
<evidence type="ECO:0000256" key="1">
    <source>
        <dbReference type="ARBA" id="ARBA00006096"/>
    </source>
</evidence>
<dbReference type="HOGENOM" id="CLU_017692_1_0_11"/>